<keyword evidence="5 6" id="KW-0472">Membrane</keyword>
<dbReference type="InterPro" id="IPR003838">
    <property type="entry name" value="ABC3_permease_C"/>
</dbReference>
<dbReference type="InterPro" id="IPR051125">
    <property type="entry name" value="ABC-4/HrtB_transporter"/>
</dbReference>
<comment type="subcellular location">
    <subcellularLocation>
        <location evidence="1">Cell membrane</location>
        <topology evidence="1">Multi-pass membrane protein</topology>
    </subcellularLocation>
</comment>
<evidence type="ECO:0000256" key="5">
    <source>
        <dbReference type="ARBA" id="ARBA00023136"/>
    </source>
</evidence>
<name>A0A6P1Y2Z6_9SPIR</name>
<dbReference type="Pfam" id="PF12704">
    <property type="entry name" value="MacB_PCD"/>
    <property type="match status" value="1"/>
</dbReference>
<dbReference type="KEGG" id="trz:GWP43_10205"/>
<keyword evidence="4 6" id="KW-1133">Transmembrane helix</keyword>
<gene>
    <name evidence="9" type="ORF">GWP43_10205</name>
</gene>
<keyword evidence="2" id="KW-1003">Cell membrane</keyword>
<dbReference type="RefSeq" id="WP_162664058.1">
    <property type="nucleotide sequence ID" value="NZ_CP048020.1"/>
</dbReference>
<dbReference type="InterPro" id="IPR025857">
    <property type="entry name" value="MacB_PCD"/>
</dbReference>
<evidence type="ECO:0000313" key="9">
    <source>
        <dbReference type="EMBL" id="QHX43749.1"/>
    </source>
</evidence>
<dbReference type="PANTHER" id="PTHR43738">
    <property type="entry name" value="ABC TRANSPORTER, MEMBRANE PROTEIN"/>
    <property type="match status" value="1"/>
</dbReference>
<dbReference type="PANTHER" id="PTHR43738:SF2">
    <property type="entry name" value="ABC TRANSPORTER PERMEASE"/>
    <property type="match status" value="1"/>
</dbReference>
<evidence type="ECO:0000256" key="6">
    <source>
        <dbReference type="SAM" id="Phobius"/>
    </source>
</evidence>
<dbReference type="GO" id="GO:0005886">
    <property type="term" value="C:plasma membrane"/>
    <property type="evidence" value="ECO:0007669"/>
    <property type="project" value="UniProtKB-SubCell"/>
</dbReference>
<feature type="transmembrane region" description="Helical" evidence="6">
    <location>
        <begin position="365"/>
        <end position="388"/>
    </location>
</feature>
<keyword evidence="3 6" id="KW-0812">Transmembrane</keyword>
<evidence type="ECO:0000256" key="4">
    <source>
        <dbReference type="ARBA" id="ARBA00022989"/>
    </source>
</evidence>
<evidence type="ECO:0000256" key="3">
    <source>
        <dbReference type="ARBA" id="ARBA00022692"/>
    </source>
</evidence>
<evidence type="ECO:0000313" key="10">
    <source>
        <dbReference type="Proteomes" id="UP000464374"/>
    </source>
</evidence>
<sequence length="405" mass="44425">MADSEAVKKLTVIELAKQNLKRKPFRTVSLIVLTAVLAFSLFAGSFLVKSLNGGMQSLSNRLGADIIVVPQGYDSKIESALLRGEPNSFYFKSEVVDRLKKIEGVDLASPQLFIATLSAGCCSFPLQVIGIDFDSDFNIKPWLERQIRLPLTDNQIVVGSNIVGDTQSQVKFFNQPFVITGRLAKTGMGFDNSVFMTIENAKRLAKEYERIMEHPVAQDEDLISSVMVRIKPNADVKTVAKRILAEFEGEQIYPLISKRMMTNISASIANLNVYIYVLLALLWLLSFIVLVVSFSSIFHERKEEFGMLRIIGGTKKKLAQLASAEAFIISASGAGIGTGLSCLIVLLFNQAIIAGLKMPFLTPPVLWILLCALLTLLAISVIGPLAALKTIHGFTKQEPALQLQG</sequence>
<feature type="transmembrane region" description="Helical" evidence="6">
    <location>
        <begin position="273"/>
        <end position="298"/>
    </location>
</feature>
<feature type="domain" description="MacB-like periplasmic core" evidence="8">
    <location>
        <begin position="45"/>
        <end position="244"/>
    </location>
</feature>
<proteinExistence type="predicted"/>
<reference evidence="9 10" key="1">
    <citation type="submission" date="2020-01" db="EMBL/GenBank/DDBJ databases">
        <title>Complete genome sequence of a human oral phylogroup 1 Treponema sp. strain ATCC 700766, originally isolated from periodontitis dental plaque.</title>
        <authorList>
            <person name="Chan Y."/>
            <person name="Huo Y.-B."/>
            <person name="Yu X.-L."/>
            <person name="Zeng H."/>
            <person name="Leung W.-K."/>
            <person name="Watt R.M."/>
        </authorList>
    </citation>
    <scope>NUCLEOTIDE SEQUENCE [LARGE SCALE GENOMIC DNA]</scope>
    <source>
        <strain evidence="9 10">OMZ 804</strain>
    </source>
</reference>
<dbReference type="AlphaFoldDB" id="A0A6P1Y2Z6"/>
<feature type="domain" description="ABC3 transporter permease C-terminal" evidence="7">
    <location>
        <begin position="277"/>
        <end position="389"/>
    </location>
</feature>
<evidence type="ECO:0000259" key="7">
    <source>
        <dbReference type="Pfam" id="PF02687"/>
    </source>
</evidence>
<protein>
    <submittedName>
        <fullName evidence="9">FtsX-like permease family protein</fullName>
    </submittedName>
</protein>
<feature type="transmembrane region" description="Helical" evidence="6">
    <location>
        <begin position="27"/>
        <end position="48"/>
    </location>
</feature>
<dbReference type="Proteomes" id="UP000464374">
    <property type="component" value="Chromosome"/>
</dbReference>
<organism evidence="9 10">
    <name type="scientific">Treponema vincentii</name>
    <dbReference type="NCBI Taxonomy" id="69710"/>
    <lineage>
        <taxon>Bacteria</taxon>
        <taxon>Pseudomonadati</taxon>
        <taxon>Spirochaetota</taxon>
        <taxon>Spirochaetia</taxon>
        <taxon>Spirochaetales</taxon>
        <taxon>Treponemataceae</taxon>
        <taxon>Treponema</taxon>
    </lineage>
</organism>
<evidence type="ECO:0000256" key="2">
    <source>
        <dbReference type="ARBA" id="ARBA00022475"/>
    </source>
</evidence>
<evidence type="ECO:0000256" key="1">
    <source>
        <dbReference type="ARBA" id="ARBA00004651"/>
    </source>
</evidence>
<accession>A0A6P1Y2Z6</accession>
<dbReference type="Pfam" id="PF02687">
    <property type="entry name" value="FtsX"/>
    <property type="match status" value="1"/>
</dbReference>
<dbReference type="EMBL" id="CP048020">
    <property type="protein sequence ID" value="QHX43749.1"/>
    <property type="molecule type" value="Genomic_DNA"/>
</dbReference>
<evidence type="ECO:0000259" key="8">
    <source>
        <dbReference type="Pfam" id="PF12704"/>
    </source>
</evidence>
<feature type="transmembrane region" description="Helical" evidence="6">
    <location>
        <begin position="326"/>
        <end position="353"/>
    </location>
</feature>